<reference evidence="2 3" key="1">
    <citation type="submission" date="2020-02" db="EMBL/GenBank/DDBJ databases">
        <authorList>
            <person name="Ferguson B K."/>
        </authorList>
    </citation>
    <scope>NUCLEOTIDE SEQUENCE [LARGE SCALE GENOMIC DNA]</scope>
</reference>
<organism evidence="2 3">
    <name type="scientific">Trichogramma brassicae</name>
    <dbReference type="NCBI Taxonomy" id="86971"/>
    <lineage>
        <taxon>Eukaryota</taxon>
        <taxon>Metazoa</taxon>
        <taxon>Ecdysozoa</taxon>
        <taxon>Arthropoda</taxon>
        <taxon>Hexapoda</taxon>
        <taxon>Insecta</taxon>
        <taxon>Pterygota</taxon>
        <taxon>Neoptera</taxon>
        <taxon>Endopterygota</taxon>
        <taxon>Hymenoptera</taxon>
        <taxon>Apocrita</taxon>
        <taxon>Proctotrupomorpha</taxon>
        <taxon>Chalcidoidea</taxon>
        <taxon>Trichogrammatidae</taxon>
        <taxon>Trichogramma</taxon>
    </lineage>
</organism>
<protein>
    <submittedName>
        <fullName evidence="2">Uncharacterized protein</fullName>
    </submittedName>
</protein>
<evidence type="ECO:0000256" key="1">
    <source>
        <dbReference type="SAM" id="MobiDB-lite"/>
    </source>
</evidence>
<feature type="region of interest" description="Disordered" evidence="1">
    <location>
        <begin position="148"/>
        <end position="200"/>
    </location>
</feature>
<feature type="compositionally biased region" description="Acidic residues" evidence="1">
    <location>
        <begin position="23"/>
        <end position="34"/>
    </location>
</feature>
<proteinExistence type="predicted"/>
<accession>A0A6H5ISR0</accession>
<dbReference type="EMBL" id="CADCXV010000928">
    <property type="protein sequence ID" value="CAB0038900.1"/>
    <property type="molecule type" value="Genomic_DNA"/>
</dbReference>
<keyword evidence="3" id="KW-1185">Reference proteome</keyword>
<feature type="region of interest" description="Disordered" evidence="1">
    <location>
        <begin position="21"/>
        <end position="50"/>
    </location>
</feature>
<evidence type="ECO:0000313" key="2">
    <source>
        <dbReference type="EMBL" id="CAB0038900.1"/>
    </source>
</evidence>
<dbReference type="Proteomes" id="UP000479190">
    <property type="component" value="Unassembled WGS sequence"/>
</dbReference>
<sequence length="389" mass="45014">MLCPAEAMIRFFLVPNPAGIWTNEEEGDDDDEEREREREGKHRERVREREEERTRVHKKYWHTPDIRMAHVSGANLLPLLPVVITKRTSRTNQLIRRVSGSKRYMSIISRRGIYERSENTSARDMCFCALAERIMKSFIYKLQRSISRGDEKEKKRKNEHEKKKKEITYKRDTAKKRVATQREQRRTKRNERVAHAPRGNAQRRDYVKVIRKRAREGAVPRALRTARANLQHTHTSTRHAVLQLEPLWYTTSRADMSGVEGGPLVSANPARPNKFLLQWCSSSSSIVIVGLAQVACRESREVNCTLAARSTQSCGARTEEARLHEADEDQSVLCVCVYVLQLYLGRHVDVTLRREAEEAAAATRKGFFSLDYKKRINALCVVLYESLPR</sequence>
<name>A0A6H5ISR0_9HYME</name>
<dbReference type="AlphaFoldDB" id="A0A6H5ISR0"/>
<feature type="compositionally biased region" description="Basic and acidic residues" evidence="1">
    <location>
        <begin position="148"/>
        <end position="172"/>
    </location>
</feature>
<feature type="compositionally biased region" description="Basic and acidic residues" evidence="1">
    <location>
        <begin position="35"/>
        <end position="50"/>
    </location>
</feature>
<evidence type="ECO:0000313" key="3">
    <source>
        <dbReference type="Proteomes" id="UP000479190"/>
    </source>
</evidence>
<feature type="compositionally biased region" description="Basic and acidic residues" evidence="1">
    <location>
        <begin position="180"/>
        <end position="194"/>
    </location>
</feature>
<gene>
    <name evidence="2" type="ORF">TBRA_LOCUS10667</name>
</gene>